<sequence>MDIQPITTYTGKIVPLFHDNIDTDQIIPKVHLKRISKTGFGPFAFDEWRYLEDGSDNPDFNPNKPQYEGASILITGDNFGCGSSREHAAWALKDYGFNIIIAGSFSDIFYMNCTKNAMLPIVLDQEAREHLAQFEEITVDLPEQTVSSPEQTFYFTIDETWKNKLVNGLDDIAVTLQYEDEIAAYEQAKAKTYNN</sequence>
<comment type="caution">
    <text evidence="12">The sequence shown here is derived from an EMBL/GenBank/DDBJ whole genome shotgun (WGS) entry which is preliminary data.</text>
</comment>
<dbReference type="InterPro" id="IPR015928">
    <property type="entry name" value="Aconitase/3IPM_dehydase_swvl"/>
</dbReference>
<dbReference type="Proteomes" id="UP000242712">
    <property type="component" value="Unassembled WGS sequence"/>
</dbReference>
<dbReference type="InterPro" id="IPR004431">
    <property type="entry name" value="3-IsopropMal_deHydase_ssu"/>
</dbReference>
<feature type="domain" description="Aconitase A/isopropylmalate dehydratase small subunit swivel" evidence="11">
    <location>
        <begin position="5"/>
        <end position="125"/>
    </location>
</feature>
<keyword evidence="9 10" id="KW-0100">Branched-chain amino acid biosynthesis</keyword>
<protein>
    <recommendedName>
        <fullName evidence="10">3-isopropylmalate dehydratase small subunit</fullName>
        <ecNumber evidence="10">4.2.1.33</ecNumber>
    </recommendedName>
    <alternativeName>
        <fullName evidence="10">Alpha-IPM isomerase</fullName>
        <shortName evidence="10">IPMI</shortName>
    </alternativeName>
    <alternativeName>
        <fullName evidence="10">Isopropylmalate isomerase</fullName>
    </alternativeName>
</protein>
<evidence type="ECO:0000256" key="1">
    <source>
        <dbReference type="ARBA" id="ARBA00000491"/>
    </source>
</evidence>
<dbReference type="AlphaFoldDB" id="A0A2K4FCK9"/>
<dbReference type="GeneID" id="98297949"/>
<dbReference type="UniPathway" id="UPA00048">
    <property type="reaction ID" value="UER00071"/>
</dbReference>
<dbReference type="RefSeq" id="WP_103371604.1">
    <property type="nucleotide sequence ID" value="NZ_CBCRVO010000004.1"/>
</dbReference>
<dbReference type="Pfam" id="PF00694">
    <property type="entry name" value="Aconitase_C"/>
    <property type="match status" value="1"/>
</dbReference>
<dbReference type="Gene3D" id="3.20.19.10">
    <property type="entry name" value="Aconitase, domain 4"/>
    <property type="match status" value="1"/>
</dbReference>
<comment type="pathway">
    <text evidence="3 10">Amino-acid biosynthesis; L-leucine biosynthesis; L-leucine from 3-methyl-2-oxobutanoate: step 2/4.</text>
</comment>
<organism evidence="12 13">
    <name type="scientific">Staphylococcus argensis</name>
    <dbReference type="NCBI Taxonomy" id="1607738"/>
    <lineage>
        <taxon>Bacteria</taxon>
        <taxon>Bacillati</taxon>
        <taxon>Bacillota</taxon>
        <taxon>Bacilli</taxon>
        <taxon>Bacillales</taxon>
        <taxon>Staphylococcaceae</taxon>
        <taxon>Staphylococcus</taxon>
    </lineage>
</organism>
<evidence type="ECO:0000256" key="7">
    <source>
        <dbReference type="ARBA" id="ARBA00022605"/>
    </source>
</evidence>
<keyword evidence="7 10" id="KW-0028">Amino-acid biosynthesis</keyword>
<dbReference type="InterPro" id="IPR000573">
    <property type="entry name" value="AconitaseA/IPMdHydase_ssu_swvl"/>
</dbReference>
<evidence type="ECO:0000256" key="2">
    <source>
        <dbReference type="ARBA" id="ARBA00002695"/>
    </source>
</evidence>
<evidence type="ECO:0000313" key="12">
    <source>
        <dbReference type="EMBL" id="POA09094.1"/>
    </source>
</evidence>
<evidence type="ECO:0000256" key="10">
    <source>
        <dbReference type="HAMAP-Rule" id="MF_01031"/>
    </source>
</evidence>
<dbReference type="NCBIfam" id="TIGR00171">
    <property type="entry name" value="leuD"/>
    <property type="match status" value="1"/>
</dbReference>
<name>A0A2K4FCK9_9STAP</name>
<dbReference type="PANTHER" id="PTHR43345">
    <property type="entry name" value="3-ISOPROPYLMALATE DEHYDRATASE SMALL SUBUNIT 2-RELATED-RELATED"/>
    <property type="match status" value="1"/>
</dbReference>
<comment type="subunit">
    <text evidence="5 10">Heterodimer of LeuC and LeuD.</text>
</comment>
<evidence type="ECO:0000259" key="11">
    <source>
        <dbReference type="Pfam" id="PF00694"/>
    </source>
</evidence>
<dbReference type="PANTHER" id="PTHR43345:SF5">
    <property type="entry name" value="3-ISOPROPYLMALATE DEHYDRATASE SMALL SUBUNIT"/>
    <property type="match status" value="1"/>
</dbReference>
<evidence type="ECO:0000256" key="4">
    <source>
        <dbReference type="ARBA" id="ARBA00009845"/>
    </source>
</evidence>
<dbReference type="NCBIfam" id="NF002458">
    <property type="entry name" value="PRK01641.1"/>
    <property type="match status" value="1"/>
</dbReference>
<comment type="similarity">
    <text evidence="4 10">Belongs to the LeuD family. LeuD type 1 subfamily.</text>
</comment>
<dbReference type="SUPFAM" id="SSF52016">
    <property type="entry name" value="LeuD/IlvD-like"/>
    <property type="match status" value="1"/>
</dbReference>
<evidence type="ECO:0000256" key="3">
    <source>
        <dbReference type="ARBA" id="ARBA00004729"/>
    </source>
</evidence>
<dbReference type="FunFam" id="3.20.19.10:FF:000003">
    <property type="entry name" value="3-isopropylmalate dehydratase small subunit"/>
    <property type="match status" value="1"/>
</dbReference>
<dbReference type="EMBL" id="PPPX01000004">
    <property type="protein sequence ID" value="POA09094.1"/>
    <property type="molecule type" value="Genomic_DNA"/>
</dbReference>
<proteinExistence type="inferred from homology"/>
<evidence type="ECO:0000256" key="9">
    <source>
        <dbReference type="ARBA" id="ARBA00023304"/>
    </source>
</evidence>
<gene>
    <name evidence="10 12" type="primary">leuD</name>
    <name evidence="12" type="ORF">CD039_06260</name>
</gene>
<keyword evidence="6 10" id="KW-0432">Leucine biosynthesis</keyword>
<reference evidence="12 13" key="1">
    <citation type="submission" date="2017-08" db="EMBL/GenBank/DDBJ databases">
        <title>Draft genome sequences of 64 type strains of genus Staph aureus.</title>
        <authorList>
            <person name="Cole K."/>
            <person name="Golubchik T."/>
            <person name="Russell J."/>
            <person name="Foster D."/>
            <person name="Llewelyn M."/>
            <person name="Wilson D."/>
            <person name="Crook D."/>
            <person name="Paul J."/>
        </authorList>
    </citation>
    <scope>NUCLEOTIDE SEQUENCE [LARGE SCALE GENOMIC DNA]</scope>
    <source>
        <strain evidence="12 13">DSM 29875</strain>
    </source>
</reference>
<dbReference type="CDD" id="cd01577">
    <property type="entry name" value="IPMI_Swivel"/>
    <property type="match status" value="1"/>
</dbReference>
<dbReference type="GO" id="GO:0009098">
    <property type="term" value="P:L-leucine biosynthetic process"/>
    <property type="evidence" value="ECO:0007669"/>
    <property type="project" value="UniProtKB-UniRule"/>
</dbReference>
<dbReference type="OrthoDB" id="9777465at2"/>
<dbReference type="InterPro" id="IPR033940">
    <property type="entry name" value="IPMI_Swivel"/>
</dbReference>
<evidence type="ECO:0000256" key="6">
    <source>
        <dbReference type="ARBA" id="ARBA00022430"/>
    </source>
</evidence>
<dbReference type="GO" id="GO:0009316">
    <property type="term" value="C:3-isopropylmalate dehydratase complex"/>
    <property type="evidence" value="ECO:0007669"/>
    <property type="project" value="InterPro"/>
</dbReference>
<accession>A0A2K4FCK9</accession>
<dbReference type="InterPro" id="IPR050075">
    <property type="entry name" value="LeuD"/>
</dbReference>
<comment type="catalytic activity">
    <reaction evidence="1 10">
        <text>(2R,3S)-3-isopropylmalate = (2S)-2-isopropylmalate</text>
        <dbReference type="Rhea" id="RHEA:32287"/>
        <dbReference type="ChEBI" id="CHEBI:1178"/>
        <dbReference type="ChEBI" id="CHEBI:35121"/>
        <dbReference type="EC" id="4.2.1.33"/>
    </reaction>
</comment>
<dbReference type="HAMAP" id="MF_01031">
    <property type="entry name" value="LeuD_type1"/>
    <property type="match status" value="1"/>
</dbReference>
<keyword evidence="13" id="KW-1185">Reference proteome</keyword>
<comment type="function">
    <text evidence="2 10">Catalyzes the isomerization between 2-isopropylmalate and 3-isopropylmalate, via the formation of 2-isopropylmaleate.</text>
</comment>
<evidence type="ECO:0000256" key="8">
    <source>
        <dbReference type="ARBA" id="ARBA00023239"/>
    </source>
</evidence>
<keyword evidence="8 10" id="KW-0456">Lyase</keyword>
<dbReference type="GO" id="GO:0003861">
    <property type="term" value="F:3-isopropylmalate dehydratase activity"/>
    <property type="evidence" value="ECO:0007669"/>
    <property type="project" value="UniProtKB-UniRule"/>
</dbReference>
<evidence type="ECO:0000256" key="5">
    <source>
        <dbReference type="ARBA" id="ARBA00011271"/>
    </source>
</evidence>
<dbReference type="EC" id="4.2.1.33" evidence="10"/>
<evidence type="ECO:0000313" key="13">
    <source>
        <dbReference type="Proteomes" id="UP000242712"/>
    </source>
</evidence>